<feature type="domain" description="L,D-TPase catalytic" evidence="2">
    <location>
        <begin position="75"/>
        <end position="214"/>
    </location>
</feature>
<dbReference type="GO" id="GO:0016740">
    <property type="term" value="F:transferase activity"/>
    <property type="evidence" value="ECO:0007669"/>
    <property type="project" value="InterPro"/>
</dbReference>
<dbReference type="Pfam" id="PF03734">
    <property type="entry name" value="YkuD"/>
    <property type="match status" value="1"/>
</dbReference>
<sequence>MAKSKITYVFLVLLLILVCLFMAMTKQAAEPCDVAALQDVPNSSLQVIVVQLIKGFEVKVTACKKRKNSWIQALDSFPAVVGKEGIAPIGKKKEGDMKTPAGLYSLGTAFGSEPLALKMDFKYITADDKFIDDVSHERYNTWVSGDTNAKSYELMLIDAYKMGAVINYNMNPVVPGAGSAIFIHLWQSINVGTHGCLALDKPHLLKLLYWLDKKQHPFIYISNSMSL</sequence>
<comment type="caution">
    <text evidence="3">The sequence shown here is derived from an EMBL/GenBank/DDBJ whole genome shotgun (WGS) entry which is preliminary data.</text>
</comment>
<dbReference type="Proteomes" id="UP000054926">
    <property type="component" value="Unassembled WGS sequence"/>
</dbReference>
<dbReference type="PANTHER" id="PTHR38589">
    <property type="entry name" value="BLR0621 PROTEIN"/>
    <property type="match status" value="1"/>
</dbReference>
<keyword evidence="4" id="KW-1185">Reference proteome</keyword>
<dbReference type="EMBL" id="LNYY01000019">
    <property type="protein sequence ID" value="KTD68295.1"/>
    <property type="molecule type" value="Genomic_DNA"/>
</dbReference>
<dbReference type="PATRIC" id="fig|947033.5.peg.1545"/>
<evidence type="ECO:0000313" key="3">
    <source>
        <dbReference type="EMBL" id="KTD68295.1"/>
    </source>
</evidence>
<feature type="signal peptide" evidence="1">
    <location>
        <begin position="1"/>
        <end position="28"/>
    </location>
</feature>
<dbReference type="InterPro" id="IPR005490">
    <property type="entry name" value="LD_TPept_cat_dom"/>
</dbReference>
<feature type="chain" id="PRO_5006918657" description="L,D-TPase catalytic domain-containing protein" evidence="1">
    <location>
        <begin position="29"/>
        <end position="227"/>
    </location>
</feature>
<gene>
    <name evidence="3" type="ORF">Lste_1453</name>
</gene>
<organism evidence="3 4">
    <name type="scientific">Legionella steelei</name>
    <dbReference type="NCBI Taxonomy" id="947033"/>
    <lineage>
        <taxon>Bacteria</taxon>
        <taxon>Pseudomonadati</taxon>
        <taxon>Pseudomonadota</taxon>
        <taxon>Gammaproteobacteria</taxon>
        <taxon>Legionellales</taxon>
        <taxon>Legionellaceae</taxon>
        <taxon>Legionella</taxon>
    </lineage>
</organism>
<dbReference type="STRING" id="947033.Lste_1453"/>
<keyword evidence="1" id="KW-0732">Signal</keyword>
<dbReference type="AlphaFoldDB" id="A0A0W0ZGW8"/>
<evidence type="ECO:0000259" key="2">
    <source>
        <dbReference type="Pfam" id="PF03734"/>
    </source>
</evidence>
<evidence type="ECO:0000313" key="4">
    <source>
        <dbReference type="Proteomes" id="UP000054926"/>
    </source>
</evidence>
<accession>A0A0W0ZGW8</accession>
<evidence type="ECO:0000256" key="1">
    <source>
        <dbReference type="SAM" id="SignalP"/>
    </source>
</evidence>
<name>A0A0W0ZGW8_9GAMM</name>
<dbReference type="RefSeq" id="WP_058510403.1">
    <property type="nucleotide sequence ID" value="NZ_LNYY01000019.1"/>
</dbReference>
<reference evidence="3 4" key="1">
    <citation type="submission" date="2015-11" db="EMBL/GenBank/DDBJ databases">
        <title>Genomic analysis of 38 Legionella species identifies large and diverse effector repertoires.</title>
        <authorList>
            <person name="Burstein D."/>
            <person name="Amaro F."/>
            <person name="Zusman T."/>
            <person name="Lifshitz Z."/>
            <person name="Cohen O."/>
            <person name="Gilbert J.A."/>
            <person name="Pupko T."/>
            <person name="Shuman H.A."/>
            <person name="Segal G."/>
        </authorList>
    </citation>
    <scope>NUCLEOTIDE SEQUENCE [LARGE SCALE GENOMIC DNA]</scope>
    <source>
        <strain evidence="3 4">IMVS3376</strain>
    </source>
</reference>
<protein>
    <recommendedName>
        <fullName evidence="2">L,D-TPase catalytic domain-containing protein</fullName>
    </recommendedName>
</protein>
<proteinExistence type="predicted"/>
<dbReference type="PANTHER" id="PTHR38589:SF1">
    <property type="entry name" value="BLR0621 PROTEIN"/>
    <property type="match status" value="1"/>
</dbReference>